<keyword evidence="9" id="KW-1185">Reference proteome</keyword>
<dbReference type="PROSITE" id="PS51192">
    <property type="entry name" value="HELICASE_ATP_BIND_1"/>
    <property type="match status" value="1"/>
</dbReference>
<dbReference type="InterPro" id="IPR000330">
    <property type="entry name" value="SNF2_N"/>
</dbReference>
<protein>
    <submittedName>
        <fullName evidence="8">Helicase SNF2</fullName>
    </submittedName>
</protein>
<dbReference type="SMART" id="SM00490">
    <property type="entry name" value="HELICc"/>
    <property type="match status" value="1"/>
</dbReference>
<dbReference type="GO" id="GO:0005524">
    <property type="term" value="F:ATP binding"/>
    <property type="evidence" value="ECO:0007669"/>
    <property type="project" value="UniProtKB-KW"/>
</dbReference>
<keyword evidence="5" id="KW-0175">Coiled coil</keyword>
<dbReference type="SMART" id="SM00487">
    <property type="entry name" value="DEXDc"/>
    <property type="match status" value="1"/>
</dbReference>
<dbReference type="Proteomes" id="UP000634139">
    <property type="component" value="Unassembled WGS sequence"/>
</dbReference>
<dbReference type="InterPro" id="IPR027417">
    <property type="entry name" value="P-loop_NTPase"/>
</dbReference>
<reference evidence="8" key="2">
    <citation type="submission" date="2020-09" db="EMBL/GenBank/DDBJ databases">
        <authorList>
            <person name="Sun Q."/>
            <person name="Kim S."/>
        </authorList>
    </citation>
    <scope>NUCLEOTIDE SEQUENCE</scope>
    <source>
        <strain evidence="8">KCTC 32422</strain>
    </source>
</reference>
<dbReference type="AlphaFoldDB" id="A0A918RFT7"/>
<accession>A0A918RFT7</accession>
<reference evidence="8" key="1">
    <citation type="journal article" date="2014" name="Int. J. Syst. Evol. Microbiol.">
        <title>Complete genome sequence of Corynebacterium casei LMG S-19264T (=DSM 44701T), isolated from a smear-ripened cheese.</title>
        <authorList>
            <consortium name="US DOE Joint Genome Institute (JGI-PGF)"/>
            <person name="Walter F."/>
            <person name="Albersmeier A."/>
            <person name="Kalinowski J."/>
            <person name="Ruckert C."/>
        </authorList>
    </citation>
    <scope>NUCLEOTIDE SEQUENCE</scope>
    <source>
        <strain evidence="8">KCTC 32422</strain>
    </source>
</reference>
<keyword evidence="2" id="KW-0378">Hydrolase</keyword>
<dbReference type="SUPFAM" id="SSF52540">
    <property type="entry name" value="P-loop containing nucleoside triphosphate hydrolases"/>
    <property type="match status" value="2"/>
</dbReference>
<evidence type="ECO:0000256" key="4">
    <source>
        <dbReference type="ARBA" id="ARBA00022840"/>
    </source>
</evidence>
<dbReference type="PANTHER" id="PTHR10799">
    <property type="entry name" value="SNF2/RAD54 HELICASE FAMILY"/>
    <property type="match status" value="1"/>
</dbReference>
<sequence length="947" mass="106474">MVSFTKVQGHYHAHKLTLAGVDEDAFTRSLTSARVEMNPHQVDAALFALKSPLSKGVILADEVGLGKTIEAGLVISQRWAEHRRRIVLIVPASLRKQWQQELFDKFSLRSTIIEAATYNAMRKEGHRRPFEAAEGVVIVSYEFAARKAVELELVKWDLVIFDEAHRLRNVYKKGGSQRAKDLKDALRDHFKILLTATPLQNSLMELYGIVSIIDDDHFGGENAFRAQYAASSTKATALEVLKERLKPICHRTLRKQVQQAGHINFKQRNARTFTFDPTASEVQLYEALSEFLQRKDTISYGDKANQLVVLQVRKILGSSTFAVASYLEKLIERLKAKGCASLDLTDDIEIIDELAEEADEDGGDDGKEPIDPAKLAAEIAELETYLELARSIGKNSKGEVLLSQLPAVLDEIANKGGKRKAVIFTESVRTQMYLNDLLGRHGYGGQIVLMNGSNSDAESKAIYAAWKARYAGTDKISGSKTADMKAAIVEAFKSDDKTILIATESGAEGINLQFCSLLINFDLPWNPQRVEQRIGRCHRYGQLIDVTVVNMLNLKNQTEQRIHQLLSEKFHLFDGVFGASDEVLGTLVNGLDFEREVLRIVQECRTEEQAEFEFNILTESIKDRIDADMAAARTKVLGELDSAVVEKLHHRQNALAASIPEFRQRLLMVAQAELDGAAFPQPDSEHFTYHGQTYTTAWPVADEQDWQFFRVSDGLGLQIVDEAKARDHASSPAAIRFKPKEYPYAGQMTAVNALSGQSGWLRVSKATMPTPDAPREELLIACVTDSGEVIASEIADKMFMVPGENAGSVSAKPDEARLEALQSEQFFAFSDRVKRENFEWIEAEEERLDRYAADIEIELDALVDTMEAEIKELQRQKRSPDLSMEQKLELSRKIKKLQGDVDDTKLSKFERRKQVRKEVSDKLDEFAEQLNQKPKFDNLLTMRWVVE</sequence>
<evidence type="ECO:0000259" key="7">
    <source>
        <dbReference type="PROSITE" id="PS51194"/>
    </source>
</evidence>
<comment type="caution">
    <text evidence="8">The sequence shown here is derived from an EMBL/GenBank/DDBJ whole genome shotgun (WGS) entry which is preliminary data.</text>
</comment>
<gene>
    <name evidence="8" type="ORF">GCM10011617_11610</name>
</gene>
<dbReference type="GO" id="GO:0004386">
    <property type="term" value="F:helicase activity"/>
    <property type="evidence" value="ECO:0007669"/>
    <property type="project" value="UniProtKB-KW"/>
</dbReference>
<dbReference type="EMBL" id="BMZD01000002">
    <property type="protein sequence ID" value="GGZ93433.1"/>
    <property type="molecule type" value="Genomic_DNA"/>
</dbReference>
<evidence type="ECO:0000256" key="1">
    <source>
        <dbReference type="ARBA" id="ARBA00022741"/>
    </source>
</evidence>
<dbReference type="CDD" id="cd18793">
    <property type="entry name" value="SF2_C_SNF"/>
    <property type="match status" value="1"/>
</dbReference>
<feature type="domain" description="Helicase C-terminal" evidence="7">
    <location>
        <begin position="404"/>
        <end position="584"/>
    </location>
</feature>
<name>A0A918RFT7_9SPHN</name>
<dbReference type="InterPro" id="IPR014001">
    <property type="entry name" value="Helicase_ATP-bd"/>
</dbReference>
<dbReference type="InterPro" id="IPR038718">
    <property type="entry name" value="SNF2-like_sf"/>
</dbReference>
<dbReference type="Gene3D" id="3.40.50.10810">
    <property type="entry name" value="Tandem AAA-ATPase domain"/>
    <property type="match status" value="1"/>
</dbReference>
<dbReference type="InterPro" id="IPR049730">
    <property type="entry name" value="SNF2/RAD54-like_C"/>
</dbReference>
<evidence type="ECO:0000256" key="3">
    <source>
        <dbReference type="ARBA" id="ARBA00022806"/>
    </source>
</evidence>
<evidence type="ECO:0000256" key="2">
    <source>
        <dbReference type="ARBA" id="ARBA00022801"/>
    </source>
</evidence>
<dbReference type="Gene3D" id="3.40.50.300">
    <property type="entry name" value="P-loop containing nucleotide triphosphate hydrolases"/>
    <property type="match status" value="1"/>
</dbReference>
<dbReference type="PROSITE" id="PS51194">
    <property type="entry name" value="HELICASE_CTER"/>
    <property type="match status" value="1"/>
</dbReference>
<dbReference type="InterPro" id="IPR001650">
    <property type="entry name" value="Helicase_C-like"/>
</dbReference>
<evidence type="ECO:0000256" key="5">
    <source>
        <dbReference type="SAM" id="Coils"/>
    </source>
</evidence>
<keyword evidence="4" id="KW-0067">ATP-binding</keyword>
<keyword evidence="3 8" id="KW-0347">Helicase</keyword>
<dbReference type="RefSeq" id="WP_229822155.1">
    <property type="nucleotide sequence ID" value="NZ_BMZD01000002.1"/>
</dbReference>
<evidence type="ECO:0000259" key="6">
    <source>
        <dbReference type="PROSITE" id="PS51192"/>
    </source>
</evidence>
<dbReference type="CDD" id="cd18011">
    <property type="entry name" value="DEXDc_RapA"/>
    <property type="match status" value="1"/>
</dbReference>
<dbReference type="GO" id="GO:0016787">
    <property type="term" value="F:hydrolase activity"/>
    <property type="evidence" value="ECO:0007669"/>
    <property type="project" value="UniProtKB-KW"/>
</dbReference>
<keyword evidence="1" id="KW-0547">Nucleotide-binding</keyword>
<feature type="coiled-coil region" evidence="5">
    <location>
        <begin position="841"/>
        <end position="879"/>
    </location>
</feature>
<organism evidence="8 9">
    <name type="scientific">Novosphingobium arvoryzae</name>
    <dbReference type="NCBI Taxonomy" id="1256514"/>
    <lineage>
        <taxon>Bacteria</taxon>
        <taxon>Pseudomonadati</taxon>
        <taxon>Pseudomonadota</taxon>
        <taxon>Alphaproteobacteria</taxon>
        <taxon>Sphingomonadales</taxon>
        <taxon>Sphingomonadaceae</taxon>
        <taxon>Novosphingobium</taxon>
    </lineage>
</organism>
<dbReference type="InterPro" id="IPR057342">
    <property type="entry name" value="DEXDc_RapA"/>
</dbReference>
<evidence type="ECO:0000313" key="9">
    <source>
        <dbReference type="Proteomes" id="UP000634139"/>
    </source>
</evidence>
<dbReference type="Pfam" id="PF00176">
    <property type="entry name" value="SNF2-rel_dom"/>
    <property type="match status" value="1"/>
</dbReference>
<proteinExistence type="predicted"/>
<evidence type="ECO:0000313" key="8">
    <source>
        <dbReference type="EMBL" id="GGZ93433.1"/>
    </source>
</evidence>
<dbReference type="Pfam" id="PF00271">
    <property type="entry name" value="Helicase_C"/>
    <property type="match status" value="1"/>
</dbReference>
<feature type="domain" description="Helicase ATP-binding" evidence="6">
    <location>
        <begin position="48"/>
        <end position="216"/>
    </location>
</feature>